<dbReference type="Proteomes" id="UP001172680">
    <property type="component" value="Unassembled WGS sequence"/>
</dbReference>
<accession>A0ACC2ZC27</accession>
<sequence>MSVPGSDQISKISAAVDNPPSSLQATVLVLHPPSIMRLLTALTCVLSASVSVSALAIGDIKDKLNHLVERATPQEDTDRLLYSTSMPDFLAAKRARNPSNLAWDDNGCTFSPDQPQGFNFLPSCQRHDFGYRNYPIQGRCAAADRKRIDDQFKRDLYNECAKYVQAQNCRNTADVYYNTVRVLGGGLYC</sequence>
<gene>
    <name evidence="1" type="ORF">H2199_003379</name>
</gene>
<name>A0ACC2ZC27_9PEZI</name>
<protein>
    <submittedName>
        <fullName evidence="1">Uncharacterized protein</fullName>
    </submittedName>
</protein>
<evidence type="ECO:0000313" key="2">
    <source>
        <dbReference type="Proteomes" id="UP001172680"/>
    </source>
</evidence>
<keyword evidence="2" id="KW-1185">Reference proteome</keyword>
<reference evidence="1" key="1">
    <citation type="submission" date="2022-10" db="EMBL/GenBank/DDBJ databases">
        <title>Culturing micro-colonial fungi from biological soil crusts in the Mojave desert and describing Neophaeococcomyces mojavensis, and introducing the new genera and species Taxawa tesnikishii.</title>
        <authorList>
            <person name="Kurbessoian T."/>
            <person name="Stajich J.E."/>
        </authorList>
    </citation>
    <scope>NUCLEOTIDE SEQUENCE</scope>
    <source>
        <strain evidence="1">JES_115</strain>
    </source>
</reference>
<dbReference type="EMBL" id="JAPDRP010000008">
    <property type="protein sequence ID" value="KAJ9645371.1"/>
    <property type="molecule type" value="Genomic_DNA"/>
</dbReference>
<organism evidence="1 2">
    <name type="scientific">Coniosporium tulheliwenetii</name>
    <dbReference type="NCBI Taxonomy" id="3383036"/>
    <lineage>
        <taxon>Eukaryota</taxon>
        <taxon>Fungi</taxon>
        <taxon>Dikarya</taxon>
        <taxon>Ascomycota</taxon>
        <taxon>Pezizomycotina</taxon>
        <taxon>Dothideomycetes</taxon>
        <taxon>Dothideomycetes incertae sedis</taxon>
        <taxon>Coniosporium</taxon>
    </lineage>
</organism>
<evidence type="ECO:0000313" key="1">
    <source>
        <dbReference type="EMBL" id="KAJ9645371.1"/>
    </source>
</evidence>
<comment type="caution">
    <text evidence="1">The sequence shown here is derived from an EMBL/GenBank/DDBJ whole genome shotgun (WGS) entry which is preliminary data.</text>
</comment>
<proteinExistence type="predicted"/>